<name>A0ABD5NCQ2_9EURY</name>
<reference evidence="2 3" key="1">
    <citation type="journal article" date="2019" name="Int. J. Syst. Evol. Microbiol.">
        <title>The Global Catalogue of Microorganisms (GCM) 10K type strain sequencing project: providing services to taxonomists for standard genome sequencing and annotation.</title>
        <authorList>
            <consortium name="The Broad Institute Genomics Platform"/>
            <consortium name="The Broad Institute Genome Sequencing Center for Infectious Disease"/>
            <person name="Wu L."/>
            <person name="Ma J."/>
        </authorList>
    </citation>
    <scope>NUCLEOTIDE SEQUENCE [LARGE SCALE GENOMIC DNA]</scope>
    <source>
        <strain evidence="2 3">CGMCC 1.12562</strain>
    </source>
</reference>
<feature type="region of interest" description="Disordered" evidence="1">
    <location>
        <begin position="23"/>
        <end position="45"/>
    </location>
</feature>
<accession>A0ABD5NCQ2</accession>
<evidence type="ECO:0000313" key="3">
    <source>
        <dbReference type="Proteomes" id="UP001595660"/>
    </source>
</evidence>
<protein>
    <submittedName>
        <fullName evidence="2">Uncharacterized protein</fullName>
    </submittedName>
</protein>
<gene>
    <name evidence="2" type="ORF">ACFOKC_04480</name>
</gene>
<dbReference type="AlphaFoldDB" id="A0ABD5NCQ2"/>
<sequence length="128" mass="13614">MKGRRAFLRASCGALAVASAGCLNRGSSGCSDRQSIRLSTRPADTAPSEVSNKVVVGDLPAAQRDIALDAIRSGNVKKCPSDGELPPAAYSLANRLGDAAHDMEVYLQRDDDLYAVEVSTTDQQIAWY</sequence>
<proteinExistence type="predicted"/>
<evidence type="ECO:0000313" key="2">
    <source>
        <dbReference type="EMBL" id="MFC3476975.1"/>
    </source>
</evidence>
<feature type="compositionally biased region" description="Polar residues" evidence="1">
    <location>
        <begin position="25"/>
        <end position="38"/>
    </location>
</feature>
<dbReference type="RefSeq" id="WP_390226279.1">
    <property type="nucleotide sequence ID" value="NZ_JBHRWN010000002.1"/>
</dbReference>
<dbReference type="EMBL" id="JBHRWN010000002">
    <property type="protein sequence ID" value="MFC3476975.1"/>
    <property type="molecule type" value="Genomic_DNA"/>
</dbReference>
<dbReference type="Proteomes" id="UP001595660">
    <property type="component" value="Unassembled WGS sequence"/>
</dbReference>
<comment type="caution">
    <text evidence="2">The sequence shown here is derived from an EMBL/GenBank/DDBJ whole genome shotgun (WGS) entry which is preliminary data.</text>
</comment>
<keyword evidence="3" id="KW-1185">Reference proteome</keyword>
<evidence type="ECO:0000256" key="1">
    <source>
        <dbReference type="SAM" id="MobiDB-lite"/>
    </source>
</evidence>
<dbReference type="PROSITE" id="PS51257">
    <property type="entry name" value="PROKAR_LIPOPROTEIN"/>
    <property type="match status" value="1"/>
</dbReference>
<organism evidence="2 3">
    <name type="scientific">Halobacterium litoreum</name>
    <dbReference type="NCBI Taxonomy" id="2039234"/>
    <lineage>
        <taxon>Archaea</taxon>
        <taxon>Methanobacteriati</taxon>
        <taxon>Methanobacteriota</taxon>
        <taxon>Stenosarchaea group</taxon>
        <taxon>Halobacteria</taxon>
        <taxon>Halobacteriales</taxon>
        <taxon>Halobacteriaceae</taxon>
        <taxon>Halobacterium</taxon>
    </lineage>
</organism>